<organism evidence="1 2">
    <name type="scientific">Irpex rosettiformis</name>
    <dbReference type="NCBI Taxonomy" id="378272"/>
    <lineage>
        <taxon>Eukaryota</taxon>
        <taxon>Fungi</taxon>
        <taxon>Dikarya</taxon>
        <taxon>Basidiomycota</taxon>
        <taxon>Agaricomycotina</taxon>
        <taxon>Agaricomycetes</taxon>
        <taxon>Polyporales</taxon>
        <taxon>Irpicaceae</taxon>
        <taxon>Irpex</taxon>
    </lineage>
</organism>
<name>A0ACB8U2N3_9APHY</name>
<reference evidence="1" key="1">
    <citation type="journal article" date="2021" name="Environ. Microbiol.">
        <title>Gene family expansions and transcriptome signatures uncover fungal adaptations to wood decay.</title>
        <authorList>
            <person name="Hage H."/>
            <person name="Miyauchi S."/>
            <person name="Viragh M."/>
            <person name="Drula E."/>
            <person name="Min B."/>
            <person name="Chaduli D."/>
            <person name="Navarro D."/>
            <person name="Favel A."/>
            <person name="Norest M."/>
            <person name="Lesage-Meessen L."/>
            <person name="Balint B."/>
            <person name="Merenyi Z."/>
            <person name="de Eugenio L."/>
            <person name="Morin E."/>
            <person name="Martinez A.T."/>
            <person name="Baldrian P."/>
            <person name="Stursova M."/>
            <person name="Martinez M.J."/>
            <person name="Novotny C."/>
            <person name="Magnuson J.K."/>
            <person name="Spatafora J.W."/>
            <person name="Maurice S."/>
            <person name="Pangilinan J."/>
            <person name="Andreopoulos W."/>
            <person name="LaButti K."/>
            <person name="Hundley H."/>
            <person name="Na H."/>
            <person name="Kuo A."/>
            <person name="Barry K."/>
            <person name="Lipzen A."/>
            <person name="Henrissat B."/>
            <person name="Riley R."/>
            <person name="Ahrendt S."/>
            <person name="Nagy L.G."/>
            <person name="Grigoriev I.V."/>
            <person name="Martin F."/>
            <person name="Rosso M.N."/>
        </authorList>
    </citation>
    <scope>NUCLEOTIDE SEQUENCE</scope>
    <source>
        <strain evidence="1">CBS 384.51</strain>
    </source>
</reference>
<protein>
    <submittedName>
        <fullName evidence="1">Delta-12 fatty acid desaturase protein</fullName>
    </submittedName>
</protein>
<dbReference type="EMBL" id="MU274913">
    <property type="protein sequence ID" value="KAI0088627.1"/>
    <property type="molecule type" value="Genomic_DNA"/>
</dbReference>
<gene>
    <name evidence="1" type="ORF">BDY19DRAFT_906629</name>
</gene>
<evidence type="ECO:0000313" key="2">
    <source>
        <dbReference type="Proteomes" id="UP001055072"/>
    </source>
</evidence>
<evidence type="ECO:0000313" key="1">
    <source>
        <dbReference type="EMBL" id="KAI0088627.1"/>
    </source>
</evidence>
<dbReference type="Proteomes" id="UP001055072">
    <property type="component" value="Unassembled WGS sequence"/>
</dbReference>
<accession>A0ACB8U2N3</accession>
<keyword evidence="2" id="KW-1185">Reference proteome</keyword>
<proteinExistence type="predicted"/>
<comment type="caution">
    <text evidence="1">The sequence shown here is derived from an EMBL/GenBank/DDBJ whole genome shotgun (WGS) entry which is preliminary data.</text>
</comment>
<sequence length="427" mass="49766">MQVFSDSPEYVERTKKPFVPPELDYVALRKALPEDIWRRSTTKSLIVFGRLIVISSLLHWFGLWLVRGAVLPAGFPYATHPFTPTAVKIAGWAFYLWWQPIAWAGFWALGHDADHGNVSQIYWVNHLIGFLCHSWVFLPYFSWRITHLRHHKHNGSLEMDEAFVPYTRSDLRLPPKQECTKEIYKEAIEDSPLFSLWRLFVMQFFGHQTYLIWNTMGSKRFPEGSNHYTPINPLFEPHQKWDVIMSDVGIGGMFVFLAVCIQMSSFSMVWKLFILPWFITNHWIVTMAILQHTDPTVPHYREGLWTKARGALVTIDRTNSSAQPFLGWIGEWFLIGINHNHVAHHLFAQIPFHNLWKASEILRPMLGPAYTYDSTNVFRALWRSFTECVFVEDEGDIVFYKNMQAESLREARFTEESEVSSDSDSSS</sequence>